<gene>
    <name evidence="5" type="ORF">CT0861_05172</name>
</gene>
<dbReference type="PANTHER" id="PTHR35144">
    <property type="entry name" value="MEIOSIS-SPECIFIC TRANSCRIPTION FACTOR NDT80"/>
    <property type="match status" value="1"/>
</dbReference>
<dbReference type="InterPro" id="IPR008967">
    <property type="entry name" value="p53-like_TF_DNA-bd_sf"/>
</dbReference>
<organism evidence="5 6">
    <name type="scientific">Colletotrichum tofieldiae</name>
    <dbReference type="NCBI Taxonomy" id="708197"/>
    <lineage>
        <taxon>Eukaryota</taxon>
        <taxon>Fungi</taxon>
        <taxon>Dikarya</taxon>
        <taxon>Ascomycota</taxon>
        <taxon>Pezizomycotina</taxon>
        <taxon>Sordariomycetes</taxon>
        <taxon>Hypocreomycetidae</taxon>
        <taxon>Glomerellales</taxon>
        <taxon>Glomerellaceae</taxon>
        <taxon>Colletotrichum</taxon>
        <taxon>Colletotrichum spaethianum species complex</taxon>
    </lineage>
</organism>
<dbReference type="PROSITE" id="PS51517">
    <property type="entry name" value="NDT80"/>
    <property type="match status" value="1"/>
</dbReference>
<dbReference type="GO" id="GO:0045944">
    <property type="term" value="P:positive regulation of transcription by RNA polymerase II"/>
    <property type="evidence" value="ECO:0007669"/>
    <property type="project" value="TreeGrafter"/>
</dbReference>
<evidence type="ECO:0000256" key="1">
    <source>
        <dbReference type="ARBA" id="ARBA00023125"/>
    </source>
</evidence>
<comment type="caution">
    <text evidence="5">The sequence shown here is derived from an EMBL/GenBank/DDBJ whole genome shotgun (WGS) entry which is preliminary data.</text>
</comment>
<dbReference type="Gene3D" id="2.60.40.1390">
    <property type="entry name" value="NDT80 DNA-binding domain"/>
    <property type="match status" value="1"/>
</dbReference>
<feature type="domain" description="NDT80" evidence="4">
    <location>
        <begin position="374"/>
        <end position="642"/>
    </location>
</feature>
<keyword evidence="6" id="KW-1185">Reference proteome</keyword>
<dbReference type="Pfam" id="PF05224">
    <property type="entry name" value="NDT80_PhoG"/>
    <property type="match status" value="1"/>
</dbReference>
<dbReference type="InterPro" id="IPR024061">
    <property type="entry name" value="NDT80_DNA-bd_dom"/>
</dbReference>
<dbReference type="AlphaFoldDB" id="A0A166UT67"/>
<dbReference type="PANTHER" id="PTHR35144:SF2">
    <property type="entry name" value="MEIOSIS-SPECIFIC TRANSCRIPTION FACTOR NDT80"/>
    <property type="match status" value="1"/>
</dbReference>
<evidence type="ECO:0000313" key="6">
    <source>
        <dbReference type="Proteomes" id="UP000076552"/>
    </source>
</evidence>
<feature type="region of interest" description="Disordered" evidence="3">
    <location>
        <begin position="315"/>
        <end position="383"/>
    </location>
</feature>
<dbReference type="GO" id="GO:0003677">
    <property type="term" value="F:DNA binding"/>
    <property type="evidence" value="ECO:0007669"/>
    <property type="project" value="UniProtKB-KW"/>
</dbReference>
<feature type="region of interest" description="Disordered" evidence="3">
    <location>
        <begin position="633"/>
        <end position="660"/>
    </location>
</feature>
<evidence type="ECO:0000313" key="5">
    <source>
        <dbReference type="EMBL" id="KZL73776.1"/>
    </source>
</evidence>
<evidence type="ECO:0000256" key="2">
    <source>
        <dbReference type="PROSITE-ProRule" id="PRU00850"/>
    </source>
</evidence>
<name>A0A166UT67_9PEZI</name>
<dbReference type="Proteomes" id="UP000076552">
    <property type="component" value="Unassembled WGS sequence"/>
</dbReference>
<accession>A0A166UT67</accession>
<dbReference type="GO" id="GO:0003700">
    <property type="term" value="F:DNA-binding transcription factor activity"/>
    <property type="evidence" value="ECO:0007669"/>
    <property type="project" value="UniProtKB-UniRule"/>
</dbReference>
<feature type="DNA-binding region" description="NDT80" evidence="2">
    <location>
        <begin position="374"/>
        <end position="642"/>
    </location>
</feature>
<evidence type="ECO:0000259" key="4">
    <source>
        <dbReference type="PROSITE" id="PS51517"/>
    </source>
</evidence>
<dbReference type="GO" id="GO:0000228">
    <property type="term" value="C:nuclear chromosome"/>
    <property type="evidence" value="ECO:0007669"/>
    <property type="project" value="TreeGrafter"/>
</dbReference>
<dbReference type="SUPFAM" id="SSF49417">
    <property type="entry name" value="p53-like transcription factors"/>
    <property type="match status" value="1"/>
</dbReference>
<reference evidence="5 6" key="1">
    <citation type="submission" date="2015-06" db="EMBL/GenBank/DDBJ databases">
        <title>Survival trade-offs in plant roots during colonization by closely related pathogenic and mutualistic fungi.</title>
        <authorList>
            <person name="Hacquard S."/>
            <person name="Kracher B."/>
            <person name="Hiruma K."/>
            <person name="Weinman A."/>
            <person name="Muench P."/>
            <person name="Garrido Oter R."/>
            <person name="Ver Loren van Themaat E."/>
            <person name="Dallerey J.-F."/>
            <person name="Damm U."/>
            <person name="Henrissat B."/>
            <person name="Lespinet O."/>
            <person name="Thon M."/>
            <person name="Kemen E."/>
            <person name="McHardy A.C."/>
            <person name="Schulze-Lefert P."/>
            <person name="O'Connell R.J."/>
        </authorList>
    </citation>
    <scope>NUCLEOTIDE SEQUENCE [LARGE SCALE GENOMIC DNA]</scope>
    <source>
        <strain evidence="5 6">0861</strain>
    </source>
</reference>
<keyword evidence="1 2" id="KW-0238">DNA-binding</keyword>
<dbReference type="InterPro" id="IPR037141">
    <property type="entry name" value="NDT80_DNA-bd_dom_sf"/>
</dbReference>
<feature type="region of interest" description="Disordered" evidence="3">
    <location>
        <begin position="210"/>
        <end position="238"/>
    </location>
</feature>
<sequence length="814" mass="89046">MGVVWAQKRIEELGRQDRCSSASTSTSASISTRSPPLYYGATPLVAGDDRLLPLLALSVSLPYLITLSPLQCHSTRRFVFPSFPHFPFNSCNCIATLCRANETTTIATVAAAVAATNQQWTEVSFRLTDALIERPFVGRRAWSVSAQLISSGTIQHKTTAISREKRAHARLFEGGGRKRHGTQPIRLQRVAQTRKDRRVEDWSRPRFGGLILSTSRGTDRQGSGPGEASPKVSPCKQEFEPSTGYDYLDIHASSNDMRYEHNTNASLSTIEGPSQQPTLLNLFNPPITNATPYSADGGFYHPAASHVFPSLDVRPRLGSSTSSTGMAHAHRSTALPHPGTHITARDQYSPATPSYRRVSEHQPRSPSYPTALRRHPISPTSSPITGFTAPAALRMDPGHYPSSSRTQTSVPPLSPITNLGILQYTDGMQVKVDIHGNIDKGFFQSDGDWTCYRRNYFSCICSFGLTPHYPGQALQFTQQGSTQPYSVLGFAMSISAVVAENDSHTIELVQHTPKRDKGPIEKPGKVRLHPKHPQMSHPMGLYHSDAVLGGPSRIGFPDSGGYGGQQSGDSYQTEHTFERIQFKQATANNGKRRAAQQYYHLLIELWADVGSQGPDNFIRIAYRKSAKMIVRGRSPGHYQSERRASTSSGPGGSGGSFTGYPNSSIIGSDFGPAGAMVGGGYAAGFDARGSAHYGSTRHHPELEHMLPPEDAKAIDTTKEYQYYPGAMYDGTDSRGVEMFAHHRHGQDNMVPHVGSNYDPLHDRLKRDPEILPSLFQPGPLMSTQRCGPFEAKSTSNGYYPTMVPQSGVNVTNMT</sequence>
<proteinExistence type="predicted"/>
<dbReference type="EMBL" id="LFIV01000040">
    <property type="protein sequence ID" value="KZL73776.1"/>
    <property type="molecule type" value="Genomic_DNA"/>
</dbReference>
<evidence type="ECO:0000256" key="3">
    <source>
        <dbReference type="SAM" id="MobiDB-lite"/>
    </source>
</evidence>
<dbReference type="InterPro" id="IPR052605">
    <property type="entry name" value="Fungal_trans_regulator"/>
</dbReference>
<dbReference type="GO" id="GO:0051321">
    <property type="term" value="P:meiotic cell cycle"/>
    <property type="evidence" value="ECO:0007669"/>
    <property type="project" value="TreeGrafter"/>
</dbReference>
<protein>
    <submittedName>
        <fullName evidence="5">NDT80/PhoG like DNA-binding family protein</fullName>
    </submittedName>
</protein>